<dbReference type="AlphaFoldDB" id="A0A7S2Z3G6"/>
<evidence type="ECO:0000313" key="3">
    <source>
        <dbReference type="EMBL" id="CAE0020585.1"/>
    </source>
</evidence>
<evidence type="ECO:0000256" key="2">
    <source>
        <dbReference type="SAM" id="SignalP"/>
    </source>
</evidence>
<organism evidence="3">
    <name type="scientific">Chloropicon laureae</name>
    <dbReference type="NCBI Taxonomy" id="464258"/>
    <lineage>
        <taxon>Eukaryota</taxon>
        <taxon>Viridiplantae</taxon>
        <taxon>Chlorophyta</taxon>
        <taxon>Chloropicophyceae</taxon>
        <taxon>Chloropicales</taxon>
        <taxon>Chloropicaceae</taxon>
        <taxon>Chloropicon</taxon>
    </lineage>
</organism>
<reference evidence="3" key="1">
    <citation type="submission" date="2021-01" db="EMBL/GenBank/DDBJ databases">
        <authorList>
            <person name="Corre E."/>
            <person name="Pelletier E."/>
            <person name="Niang G."/>
            <person name="Scheremetjew M."/>
            <person name="Finn R."/>
            <person name="Kale V."/>
            <person name="Holt S."/>
            <person name="Cochrane G."/>
            <person name="Meng A."/>
            <person name="Brown T."/>
            <person name="Cohen L."/>
        </authorList>
    </citation>
    <scope>NUCLEOTIDE SEQUENCE</scope>
    <source>
        <strain evidence="3">RCC856</strain>
    </source>
</reference>
<evidence type="ECO:0008006" key="4">
    <source>
        <dbReference type="Google" id="ProtNLM"/>
    </source>
</evidence>
<feature type="region of interest" description="Disordered" evidence="1">
    <location>
        <begin position="132"/>
        <end position="183"/>
    </location>
</feature>
<proteinExistence type="predicted"/>
<gene>
    <name evidence="3" type="ORF">CLAU1311_LOCUS5046</name>
</gene>
<feature type="chain" id="PRO_5031052827" description="Bifunctional inhibitor/plant lipid transfer protein/seed storage helical domain-containing protein" evidence="2">
    <location>
        <begin position="30"/>
        <end position="208"/>
    </location>
</feature>
<sequence length="208" mass="22391">MPTRRHASPLIAATLVLLLLQVGSPTSSAVKVPPRLQCRDGFRDIFRNIDIDEVADNPGIQSCVASASEACCEEIANVVGMDTVMAGCTCYDDLFEEAFVLMKRGMSFGIDESIMNMARDVAIRRIDDCPDIPAPNTDECPMGLIGGESVPQPEPEPSSASETSNATDGANTESAENYRSDSSEVLRKVLDDFEEDVQLGLVQDSSNP</sequence>
<feature type="signal peptide" evidence="2">
    <location>
        <begin position="1"/>
        <end position="29"/>
    </location>
</feature>
<accession>A0A7S2Z3G6</accession>
<evidence type="ECO:0000256" key="1">
    <source>
        <dbReference type="SAM" id="MobiDB-lite"/>
    </source>
</evidence>
<feature type="compositionally biased region" description="Polar residues" evidence="1">
    <location>
        <begin position="163"/>
        <end position="175"/>
    </location>
</feature>
<name>A0A7S2Z3G6_9CHLO</name>
<dbReference type="EMBL" id="HBHU01007793">
    <property type="protein sequence ID" value="CAE0020585.1"/>
    <property type="molecule type" value="Transcribed_RNA"/>
</dbReference>
<keyword evidence="2" id="KW-0732">Signal</keyword>
<protein>
    <recommendedName>
        <fullName evidence="4">Bifunctional inhibitor/plant lipid transfer protein/seed storage helical domain-containing protein</fullName>
    </recommendedName>
</protein>